<evidence type="ECO:0000313" key="2">
    <source>
        <dbReference type="Proteomes" id="UP000607653"/>
    </source>
</evidence>
<dbReference type="AlphaFoldDB" id="A0A822XMP0"/>
<organism evidence="1 2">
    <name type="scientific">Nelumbo nucifera</name>
    <name type="common">Sacred lotus</name>
    <dbReference type="NCBI Taxonomy" id="4432"/>
    <lineage>
        <taxon>Eukaryota</taxon>
        <taxon>Viridiplantae</taxon>
        <taxon>Streptophyta</taxon>
        <taxon>Embryophyta</taxon>
        <taxon>Tracheophyta</taxon>
        <taxon>Spermatophyta</taxon>
        <taxon>Magnoliopsida</taxon>
        <taxon>Proteales</taxon>
        <taxon>Nelumbonaceae</taxon>
        <taxon>Nelumbo</taxon>
    </lineage>
</organism>
<proteinExistence type="predicted"/>
<dbReference type="Proteomes" id="UP000607653">
    <property type="component" value="Unassembled WGS sequence"/>
</dbReference>
<evidence type="ECO:0000313" key="1">
    <source>
        <dbReference type="EMBL" id="DAD20329.1"/>
    </source>
</evidence>
<keyword evidence="2" id="KW-1185">Reference proteome</keyword>
<protein>
    <submittedName>
        <fullName evidence="1">Uncharacterized protein</fullName>
    </submittedName>
</protein>
<reference evidence="1 2" key="1">
    <citation type="journal article" date="2020" name="Mol. Biol. Evol.">
        <title>Distinct Expression and Methylation Patterns for Genes with Different Fates following a Single Whole-Genome Duplication in Flowering Plants.</title>
        <authorList>
            <person name="Shi T."/>
            <person name="Rahmani R.S."/>
            <person name="Gugger P.F."/>
            <person name="Wang M."/>
            <person name="Li H."/>
            <person name="Zhang Y."/>
            <person name="Li Z."/>
            <person name="Wang Q."/>
            <person name="Van de Peer Y."/>
            <person name="Marchal K."/>
            <person name="Chen J."/>
        </authorList>
    </citation>
    <scope>NUCLEOTIDE SEQUENCE [LARGE SCALE GENOMIC DNA]</scope>
    <source>
        <tissue evidence="1">Leaf</tissue>
    </source>
</reference>
<comment type="caution">
    <text evidence="1">The sequence shown here is derived from an EMBL/GenBank/DDBJ whole genome shotgun (WGS) entry which is preliminary data.</text>
</comment>
<gene>
    <name evidence="1" type="ORF">HUJ06_021792</name>
</gene>
<sequence length="76" mass="8566">MKYCEDGPRTNSLRIISKYFTVGLIWIIKSLDLSSFQREPGMGWLPYGSPPLPFFFFSGFPEVSSLGFPEVSSLPV</sequence>
<accession>A0A822XMP0</accession>
<dbReference type="EMBL" id="DUZY01000001">
    <property type="protein sequence ID" value="DAD20329.1"/>
    <property type="molecule type" value="Genomic_DNA"/>
</dbReference>
<name>A0A822XMP0_NELNU</name>